<dbReference type="GO" id="GO:0006890">
    <property type="term" value="P:retrograde vesicle-mediated transport, Golgi to endoplasmic reticulum"/>
    <property type="evidence" value="ECO:0007669"/>
    <property type="project" value="TreeGrafter"/>
</dbReference>
<dbReference type="GO" id="GO:0005789">
    <property type="term" value="C:endoplasmic reticulum membrane"/>
    <property type="evidence" value="ECO:0007669"/>
    <property type="project" value="UniProtKB-SubCell"/>
</dbReference>
<dbReference type="InterPro" id="IPR019150">
    <property type="entry name" value="Vesicle_transport_protein_Use1"/>
</dbReference>
<comment type="caution">
    <text evidence="13">The sequence shown here is derived from an EMBL/GenBank/DDBJ whole genome shotgun (WGS) entry which is preliminary data.</text>
</comment>
<keyword evidence="5" id="KW-0256">Endoplasmic reticulum</keyword>
<dbReference type="GO" id="GO:0031201">
    <property type="term" value="C:SNARE complex"/>
    <property type="evidence" value="ECO:0007669"/>
    <property type="project" value="TreeGrafter"/>
</dbReference>
<evidence type="ECO:0000313" key="13">
    <source>
        <dbReference type="EMBL" id="SPO02985.1"/>
    </source>
</evidence>
<feature type="compositionally biased region" description="Low complexity" evidence="11">
    <location>
        <begin position="227"/>
        <end position="237"/>
    </location>
</feature>
<feature type="compositionally biased region" description="Low complexity" evidence="11">
    <location>
        <begin position="204"/>
        <end position="220"/>
    </location>
</feature>
<organism evidence="13 14">
    <name type="scientific">Cephalotrichum gorgonifer</name>
    <dbReference type="NCBI Taxonomy" id="2041049"/>
    <lineage>
        <taxon>Eukaryota</taxon>
        <taxon>Fungi</taxon>
        <taxon>Dikarya</taxon>
        <taxon>Ascomycota</taxon>
        <taxon>Pezizomycotina</taxon>
        <taxon>Sordariomycetes</taxon>
        <taxon>Hypocreomycetidae</taxon>
        <taxon>Microascales</taxon>
        <taxon>Microascaceae</taxon>
        <taxon>Cephalotrichum</taxon>
    </lineage>
</organism>
<keyword evidence="8 12" id="KW-1133">Transmembrane helix</keyword>
<dbReference type="GO" id="GO:0015031">
    <property type="term" value="P:protein transport"/>
    <property type="evidence" value="ECO:0007669"/>
    <property type="project" value="UniProtKB-KW"/>
</dbReference>
<feature type="compositionally biased region" description="Polar residues" evidence="11">
    <location>
        <begin position="132"/>
        <end position="142"/>
    </location>
</feature>
<evidence type="ECO:0000256" key="12">
    <source>
        <dbReference type="SAM" id="Phobius"/>
    </source>
</evidence>
<keyword evidence="14" id="KW-1185">Reference proteome</keyword>
<dbReference type="AlphaFoldDB" id="A0AAE8SVP1"/>
<keyword evidence="7" id="KW-0653">Protein transport</keyword>
<evidence type="ECO:0000256" key="7">
    <source>
        <dbReference type="ARBA" id="ARBA00022927"/>
    </source>
</evidence>
<accession>A0AAE8SVP1</accession>
<evidence type="ECO:0000256" key="8">
    <source>
        <dbReference type="ARBA" id="ARBA00022989"/>
    </source>
</evidence>
<evidence type="ECO:0000256" key="11">
    <source>
        <dbReference type="SAM" id="MobiDB-lite"/>
    </source>
</evidence>
<feature type="compositionally biased region" description="Low complexity" evidence="11">
    <location>
        <begin position="181"/>
        <end position="194"/>
    </location>
</feature>
<proteinExistence type="inferred from homology"/>
<evidence type="ECO:0000256" key="2">
    <source>
        <dbReference type="ARBA" id="ARBA00007891"/>
    </source>
</evidence>
<keyword evidence="6" id="KW-0931">ER-Golgi transport</keyword>
<evidence type="ECO:0000256" key="5">
    <source>
        <dbReference type="ARBA" id="ARBA00022824"/>
    </source>
</evidence>
<keyword evidence="4 12" id="KW-0812">Transmembrane</keyword>
<name>A0AAE8SVP1_9PEZI</name>
<evidence type="ECO:0000256" key="3">
    <source>
        <dbReference type="ARBA" id="ARBA00022448"/>
    </source>
</evidence>
<evidence type="ECO:0008006" key="15">
    <source>
        <dbReference type="Google" id="ProtNLM"/>
    </source>
</evidence>
<gene>
    <name evidence="13" type="ORF">DNG_05666</name>
</gene>
<comment type="similarity">
    <text evidence="2">Belongs to the USE1 family.</text>
</comment>
<feature type="coiled-coil region" evidence="10">
    <location>
        <begin position="79"/>
        <end position="106"/>
    </location>
</feature>
<keyword evidence="9 12" id="KW-0472">Membrane</keyword>
<evidence type="ECO:0000313" key="14">
    <source>
        <dbReference type="Proteomes" id="UP001187682"/>
    </source>
</evidence>
<comment type="subcellular location">
    <subcellularLocation>
        <location evidence="1">Endoplasmic reticulum membrane</location>
        <topology evidence="1">Single-pass type IV membrane protein</topology>
    </subcellularLocation>
</comment>
<reference evidence="13" key="1">
    <citation type="submission" date="2018-03" db="EMBL/GenBank/DDBJ databases">
        <authorList>
            <person name="Guldener U."/>
        </authorList>
    </citation>
    <scope>NUCLEOTIDE SEQUENCE</scope>
</reference>
<keyword evidence="3" id="KW-0813">Transport</keyword>
<dbReference type="PANTHER" id="PTHR13050:SF7">
    <property type="entry name" value="VESICLE TRANSPORT PROTEIN USE1"/>
    <property type="match status" value="1"/>
</dbReference>
<sequence>MARISTDQMASPTDQHNAELTSLIDRLQKSILHVRADRERWLRTSALERAKEEHNLAYARSVLTKLERESMALKAHTLRQEVQSDLNKKREDLEVLMDRLQDLGKMGALQDDVEEDTDSQDEDILGEIIPTPSESMESTSADHSVDPWEQEQEPEHLPEPDLPEPQPAAEEKPTPAPAREPSPTQAATTTSPADTPIPTPPPTSTSQSLRPRRQPSQSARATLLSRSTSSQHAHSATAEALLDRQRAEQDTLVEGILGYASALKDSSQRFNESLEKDRVALERAADSMDRAGTGMESAKRGMGVLTRMTEGKGWWGRMLLFAWVYGLMLGLVLLVFVVPKLRF</sequence>
<dbReference type="GO" id="GO:0005484">
    <property type="term" value="F:SNAP receptor activity"/>
    <property type="evidence" value="ECO:0007669"/>
    <property type="project" value="TreeGrafter"/>
</dbReference>
<evidence type="ECO:0000256" key="9">
    <source>
        <dbReference type="ARBA" id="ARBA00023136"/>
    </source>
</evidence>
<protein>
    <recommendedName>
        <fullName evidence="15">Synaptobrevin</fullName>
    </recommendedName>
</protein>
<feature type="region of interest" description="Disordered" evidence="11">
    <location>
        <begin position="129"/>
        <end position="237"/>
    </location>
</feature>
<dbReference type="Proteomes" id="UP001187682">
    <property type="component" value="Unassembled WGS sequence"/>
</dbReference>
<dbReference type="PANTHER" id="PTHR13050">
    <property type="entry name" value="USE1-LIKE PROTEIN"/>
    <property type="match status" value="1"/>
</dbReference>
<evidence type="ECO:0000256" key="6">
    <source>
        <dbReference type="ARBA" id="ARBA00022892"/>
    </source>
</evidence>
<evidence type="ECO:0000256" key="4">
    <source>
        <dbReference type="ARBA" id="ARBA00022692"/>
    </source>
</evidence>
<evidence type="ECO:0000256" key="1">
    <source>
        <dbReference type="ARBA" id="ARBA00004163"/>
    </source>
</evidence>
<dbReference type="EMBL" id="ONZQ02000007">
    <property type="protein sequence ID" value="SPO02985.1"/>
    <property type="molecule type" value="Genomic_DNA"/>
</dbReference>
<evidence type="ECO:0000256" key="10">
    <source>
        <dbReference type="SAM" id="Coils"/>
    </source>
</evidence>
<feature type="transmembrane region" description="Helical" evidence="12">
    <location>
        <begin position="314"/>
        <end position="338"/>
    </location>
</feature>
<keyword evidence="10" id="KW-0175">Coiled coil</keyword>